<dbReference type="PROSITE" id="PS51163">
    <property type="entry name" value="YRDC"/>
    <property type="match status" value="1"/>
</dbReference>
<dbReference type="InterPro" id="IPR017945">
    <property type="entry name" value="DHBP_synth_RibB-like_a/b_dom"/>
</dbReference>
<comment type="catalytic activity">
    <reaction evidence="6">
        <text>L-threonine + hydrogencarbonate + ATP = L-threonylcarbamoyladenylate + diphosphate + H2O</text>
        <dbReference type="Rhea" id="RHEA:36407"/>
        <dbReference type="ChEBI" id="CHEBI:15377"/>
        <dbReference type="ChEBI" id="CHEBI:17544"/>
        <dbReference type="ChEBI" id="CHEBI:30616"/>
        <dbReference type="ChEBI" id="CHEBI:33019"/>
        <dbReference type="ChEBI" id="CHEBI:57926"/>
        <dbReference type="ChEBI" id="CHEBI:73682"/>
        <dbReference type="EC" id="2.7.7.87"/>
    </reaction>
</comment>
<dbReference type="GO" id="GO:0006450">
    <property type="term" value="P:regulation of translational fidelity"/>
    <property type="evidence" value="ECO:0007669"/>
    <property type="project" value="TreeGrafter"/>
</dbReference>
<organism evidence="8">
    <name type="scientific">freshwater metagenome</name>
    <dbReference type="NCBI Taxonomy" id="449393"/>
    <lineage>
        <taxon>unclassified sequences</taxon>
        <taxon>metagenomes</taxon>
        <taxon>ecological metagenomes</taxon>
    </lineage>
</organism>
<accession>A0A6J7DCF8</accession>
<evidence type="ECO:0000256" key="2">
    <source>
        <dbReference type="ARBA" id="ARBA00007663"/>
    </source>
</evidence>
<dbReference type="GO" id="GO:0005737">
    <property type="term" value="C:cytoplasm"/>
    <property type="evidence" value="ECO:0007669"/>
    <property type="project" value="UniProtKB-SubCell"/>
</dbReference>
<dbReference type="PANTHER" id="PTHR17490:SF10">
    <property type="entry name" value="THREONYLCARBAMOYL-AMP SYNTHASE"/>
    <property type="match status" value="1"/>
</dbReference>
<dbReference type="GO" id="GO:0061710">
    <property type="term" value="F:L-threonylcarbamoyladenylate synthase"/>
    <property type="evidence" value="ECO:0007669"/>
    <property type="project" value="UniProtKB-EC"/>
</dbReference>
<dbReference type="GO" id="GO:0000049">
    <property type="term" value="F:tRNA binding"/>
    <property type="evidence" value="ECO:0007669"/>
    <property type="project" value="TreeGrafter"/>
</dbReference>
<evidence type="ECO:0000256" key="5">
    <source>
        <dbReference type="ARBA" id="ARBA00022679"/>
    </source>
</evidence>
<gene>
    <name evidence="8" type="ORF">UFOPK3342_00731</name>
</gene>
<dbReference type="SUPFAM" id="SSF55821">
    <property type="entry name" value="YrdC/RibB"/>
    <property type="match status" value="1"/>
</dbReference>
<dbReference type="EMBL" id="CAFBLH010000019">
    <property type="protein sequence ID" value="CAB4866605.1"/>
    <property type="molecule type" value="Genomic_DNA"/>
</dbReference>
<evidence type="ECO:0000313" key="8">
    <source>
        <dbReference type="EMBL" id="CAB4866605.1"/>
    </source>
</evidence>
<evidence type="ECO:0000256" key="1">
    <source>
        <dbReference type="ARBA" id="ARBA00004496"/>
    </source>
</evidence>
<dbReference type="EC" id="2.7.7.87" evidence="3"/>
<feature type="domain" description="YrdC-like" evidence="7">
    <location>
        <begin position="13"/>
        <end position="199"/>
    </location>
</feature>
<comment type="similarity">
    <text evidence="2">Belongs to the SUA5 family.</text>
</comment>
<keyword evidence="4" id="KW-0963">Cytoplasm</keyword>
<evidence type="ECO:0000256" key="3">
    <source>
        <dbReference type="ARBA" id="ARBA00012584"/>
    </source>
</evidence>
<proteinExistence type="inferred from homology"/>
<dbReference type="PANTHER" id="PTHR17490">
    <property type="entry name" value="SUA5"/>
    <property type="match status" value="1"/>
</dbReference>
<evidence type="ECO:0000259" key="7">
    <source>
        <dbReference type="PROSITE" id="PS51163"/>
    </source>
</evidence>
<dbReference type="InterPro" id="IPR006070">
    <property type="entry name" value="Sua5-like_dom"/>
</dbReference>
<dbReference type="Gene3D" id="3.90.870.10">
    <property type="entry name" value="DHBP synthase"/>
    <property type="match status" value="1"/>
</dbReference>
<comment type="subcellular location">
    <subcellularLocation>
        <location evidence="1">Cytoplasm</location>
    </subcellularLocation>
</comment>
<name>A0A6J7DCF8_9ZZZZ</name>
<keyword evidence="5" id="KW-0808">Transferase</keyword>
<dbReference type="GO" id="GO:0003725">
    <property type="term" value="F:double-stranded RNA binding"/>
    <property type="evidence" value="ECO:0007669"/>
    <property type="project" value="InterPro"/>
</dbReference>
<dbReference type="InterPro" id="IPR050156">
    <property type="entry name" value="TC-AMP_synthase_SUA5"/>
</dbReference>
<sequence>MGKEIDLKTGELSRHVKKAVEAISDGYIIAIPLEHSYAFACDAFKHDTVRAMHVLRGDPLFTAAQVLVGNQKTAQGVVRQITPEIAALMKKFWPGMVSMNLRPQTGLSWDLGDANQLDQISIRVPKSKFAKALLAETGPLAVGSAVRVGGSAPKSLSDISVLDSELGLQFNNGNLRKGPATTVLEADETGIRVLRIGAVSLEEILNIVPEATAL</sequence>
<evidence type="ECO:0000256" key="4">
    <source>
        <dbReference type="ARBA" id="ARBA00022490"/>
    </source>
</evidence>
<evidence type="ECO:0000256" key="6">
    <source>
        <dbReference type="ARBA" id="ARBA00048366"/>
    </source>
</evidence>
<protein>
    <recommendedName>
        <fullName evidence="3">L-threonylcarbamoyladenylate synthase</fullName>
        <ecNumber evidence="3">2.7.7.87</ecNumber>
    </recommendedName>
</protein>
<reference evidence="8" key="1">
    <citation type="submission" date="2020-05" db="EMBL/GenBank/DDBJ databases">
        <authorList>
            <person name="Chiriac C."/>
            <person name="Salcher M."/>
            <person name="Ghai R."/>
            <person name="Kavagutti S V."/>
        </authorList>
    </citation>
    <scope>NUCLEOTIDE SEQUENCE</scope>
</reference>
<dbReference type="AlphaFoldDB" id="A0A6J7DCF8"/>
<dbReference type="Pfam" id="PF01300">
    <property type="entry name" value="Sua5_yciO_yrdC"/>
    <property type="match status" value="1"/>
</dbReference>